<organism evidence="2 3">
    <name type="scientific">Paenibacillus taihuensis</name>
    <dbReference type="NCBI Taxonomy" id="1156355"/>
    <lineage>
        <taxon>Bacteria</taxon>
        <taxon>Bacillati</taxon>
        <taxon>Bacillota</taxon>
        <taxon>Bacilli</taxon>
        <taxon>Bacillales</taxon>
        <taxon>Paenibacillaceae</taxon>
        <taxon>Paenibacillus</taxon>
    </lineage>
</organism>
<proteinExistence type="predicted"/>
<evidence type="ECO:0000313" key="3">
    <source>
        <dbReference type="Proteomes" id="UP000256304"/>
    </source>
</evidence>
<sequence>MSTDISNPMLEKVDRAITNLKRGNHKLTIAGIAKKAGIERKTIYNRPDLKERCTQAIAIQKELVKGPHEVDDGVKLKSSENLADQKDRLKRELEKVKNGNAKLLENNRKLVLEKHELLAQIESMQELIKELRNKKVAVL</sequence>
<keyword evidence="3" id="KW-1185">Reference proteome</keyword>
<comment type="caution">
    <text evidence="2">The sequence shown here is derived from an EMBL/GenBank/DDBJ whole genome shotgun (WGS) entry which is preliminary data.</text>
</comment>
<evidence type="ECO:0008006" key="4">
    <source>
        <dbReference type="Google" id="ProtNLM"/>
    </source>
</evidence>
<name>A0A3D9RUL2_9BACL</name>
<dbReference type="AlphaFoldDB" id="A0A3D9RUL2"/>
<evidence type="ECO:0000313" key="2">
    <source>
        <dbReference type="EMBL" id="REE81234.1"/>
    </source>
</evidence>
<dbReference type="Proteomes" id="UP000256304">
    <property type="component" value="Unassembled WGS sequence"/>
</dbReference>
<feature type="coiled-coil region" evidence="1">
    <location>
        <begin position="76"/>
        <end position="134"/>
    </location>
</feature>
<dbReference type="InterPro" id="IPR046229">
    <property type="entry name" value="TnpC-like"/>
</dbReference>
<gene>
    <name evidence="2" type="ORF">A8990_11968</name>
</gene>
<dbReference type="EMBL" id="QTTN01000019">
    <property type="protein sequence ID" value="REE81234.1"/>
    <property type="molecule type" value="Genomic_DNA"/>
</dbReference>
<dbReference type="OrthoDB" id="2620325at2"/>
<reference evidence="2 3" key="1">
    <citation type="submission" date="2018-08" db="EMBL/GenBank/DDBJ databases">
        <title>Genomic Encyclopedia of Type Strains, Phase III (KMG-III): the genomes of soil and plant-associated and newly described type strains.</title>
        <authorList>
            <person name="Whitman W."/>
        </authorList>
    </citation>
    <scope>NUCLEOTIDE SEQUENCE [LARGE SCALE GENOMIC DNA]</scope>
    <source>
        <strain evidence="2 3">CGMCC 1.10966</strain>
    </source>
</reference>
<keyword evidence="1" id="KW-0175">Coiled coil</keyword>
<dbReference type="RefSeq" id="WP_116190170.1">
    <property type="nucleotide sequence ID" value="NZ_QTTN01000019.1"/>
</dbReference>
<dbReference type="Pfam" id="PF19776">
    <property type="entry name" value="DUF6262"/>
    <property type="match status" value="1"/>
</dbReference>
<accession>A0A3D9RUL2</accession>
<protein>
    <recommendedName>
        <fullName evidence="4">Transposase</fullName>
    </recommendedName>
</protein>
<evidence type="ECO:0000256" key="1">
    <source>
        <dbReference type="SAM" id="Coils"/>
    </source>
</evidence>